<reference evidence="1 2" key="1">
    <citation type="submission" date="2021-08" db="EMBL/GenBank/DDBJ databases">
        <title>Comparative Genomics Analysis of the Genus Qipengyuania Reveals Extensive Genetic Diversity and Metabolic Versatility, Including the Description of Fifteen Novel Species.</title>
        <authorList>
            <person name="Liu Y."/>
        </authorList>
    </citation>
    <scope>NUCLEOTIDE SEQUENCE [LARGE SCALE GENOMIC DNA]</scope>
    <source>
        <strain evidence="1 2">YG27</strain>
    </source>
</reference>
<evidence type="ECO:0000313" key="2">
    <source>
        <dbReference type="Proteomes" id="UP000782554"/>
    </source>
</evidence>
<protein>
    <submittedName>
        <fullName evidence="1">Uncharacterized protein</fullName>
    </submittedName>
</protein>
<sequence length="393" mass="43329">MFDIWESLVALRQPCLMRAPSDAAIGGDRVVSSSMFRSVDELLWEDIERATLESGLPPIRAEVLYTGDKWLTTSALQKCIRRGHVDLAERYARSGVQIDADHTFRRLAIIALEDVGLGDLKLIAATLAVLGDKRRRQRLGEERLAVYLATQMSGAVKSRLACEMLSLVEYDPNSKTLAKPLYDLDEESLCGIVRTNEFGSSKQLISLWLLHGTGRLRSRKLRAIAGAGQGGLLRLLTMQGAPLIFHYIVRMGLSRCRDSLAIPYVLLGRYADANPLSPTIAERIPKPEMIGPYPSFAYDMHTRSGRFALQQAEASWKAQLSAAGIRSCGNLIFALEGGCLDRRLSGACSEAIREKAIGLEIFGREVSIADHCLANVVQISNINKFRRRAAVSA</sequence>
<name>A0ABS7JVT2_9SPHN</name>
<dbReference type="RefSeq" id="WP_221602912.1">
    <property type="nucleotide sequence ID" value="NZ_JAIGNU010000002.1"/>
</dbReference>
<evidence type="ECO:0000313" key="1">
    <source>
        <dbReference type="EMBL" id="MBX7501704.1"/>
    </source>
</evidence>
<accession>A0ABS7JVT2</accession>
<dbReference type="Proteomes" id="UP000782554">
    <property type="component" value="Unassembled WGS sequence"/>
</dbReference>
<dbReference type="InterPro" id="IPR008921">
    <property type="entry name" value="DNA_pol3_clamp-load_cplx_C"/>
</dbReference>
<comment type="caution">
    <text evidence="1">The sequence shown here is derived from an EMBL/GenBank/DDBJ whole genome shotgun (WGS) entry which is preliminary data.</text>
</comment>
<dbReference type="EMBL" id="JAIGNU010000002">
    <property type="protein sequence ID" value="MBX7501704.1"/>
    <property type="molecule type" value="Genomic_DNA"/>
</dbReference>
<dbReference type="SUPFAM" id="SSF48019">
    <property type="entry name" value="post-AAA+ oligomerization domain-like"/>
    <property type="match status" value="1"/>
</dbReference>
<dbReference type="Gene3D" id="1.20.272.10">
    <property type="match status" value="1"/>
</dbReference>
<gene>
    <name evidence="1" type="ORF">K3181_09640</name>
</gene>
<organism evidence="1 2">
    <name type="scientific">Qipengyuania mesophila</name>
    <dbReference type="NCBI Taxonomy" id="2867246"/>
    <lineage>
        <taxon>Bacteria</taxon>
        <taxon>Pseudomonadati</taxon>
        <taxon>Pseudomonadota</taxon>
        <taxon>Alphaproteobacteria</taxon>
        <taxon>Sphingomonadales</taxon>
        <taxon>Erythrobacteraceae</taxon>
        <taxon>Qipengyuania</taxon>
    </lineage>
</organism>
<proteinExistence type="predicted"/>
<keyword evidence="2" id="KW-1185">Reference proteome</keyword>